<dbReference type="CDD" id="cd07043">
    <property type="entry name" value="STAS_anti-anti-sigma_factors"/>
    <property type="match status" value="1"/>
</dbReference>
<dbReference type="Proteomes" id="UP000323426">
    <property type="component" value="Unassembled WGS sequence"/>
</dbReference>
<keyword evidence="5" id="KW-1185">Reference proteome</keyword>
<dbReference type="PROSITE" id="PS50801">
    <property type="entry name" value="STAS"/>
    <property type="match status" value="1"/>
</dbReference>
<dbReference type="GO" id="GO:0043856">
    <property type="term" value="F:anti-sigma factor antagonist activity"/>
    <property type="evidence" value="ECO:0007669"/>
    <property type="project" value="InterPro"/>
</dbReference>
<evidence type="ECO:0000313" key="4">
    <source>
        <dbReference type="EMBL" id="KAA5544758.1"/>
    </source>
</evidence>
<dbReference type="InterPro" id="IPR036513">
    <property type="entry name" value="STAS_dom_sf"/>
</dbReference>
<sequence>MKIYTQKTGESYLVKLCGELDASNAEAVEKILDELIQLNPAQIQVDCKELEYISSRGLGVFISRFQEIQHKQIKFFCLICANKCCTFSGCLVWKI</sequence>
<comment type="caution">
    <text evidence="4">The sequence shown here is derived from an EMBL/GenBank/DDBJ whole genome shotgun (WGS) entry which is preliminary data.</text>
</comment>
<name>A0A5M6DB18_9BACT</name>
<dbReference type="RefSeq" id="WP_150089008.1">
    <property type="nucleotide sequence ID" value="NZ_VWSF01000010.1"/>
</dbReference>
<dbReference type="InterPro" id="IPR003658">
    <property type="entry name" value="Anti-sigma_ant"/>
</dbReference>
<accession>A0A5M6DB18</accession>
<evidence type="ECO:0000256" key="2">
    <source>
        <dbReference type="RuleBase" id="RU003749"/>
    </source>
</evidence>
<proteinExistence type="inferred from homology"/>
<dbReference type="Pfam" id="PF01740">
    <property type="entry name" value="STAS"/>
    <property type="match status" value="1"/>
</dbReference>
<dbReference type="AlphaFoldDB" id="A0A5M6DB18"/>
<protein>
    <recommendedName>
        <fullName evidence="2">Anti-sigma factor antagonist</fullName>
    </recommendedName>
</protein>
<gene>
    <name evidence="4" type="ORF">F0145_13805</name>
</gene>
<dbReference type="PANTHER" id="PTHR33495">
    <property type="entry name" value="ANTI-SIGMA FACTOR ANTAGONIST TM_1081-RELATED-RELATED"/>
    <property type="match status" value="1"/>
</dbReference>
<comment type="similarity">
    <text evidence="1 2">Belongs to the anti-sigma-factor antagonist family.</text>
</comment>
<dbReference type="SUPFAM" id="SSF52091">
    <property type="entry name" value="SpoIIaa-like"/>
    <property type="match status" value="1"/>
</dbReference>
<evidence type="ECO:0000313" key="5">
    <source>
        <dbReference type="Proteomes" id="UP000323426"/>
    </source>
</evidence>
<evidence type="ECO:0000259" key="3">
    <source>
        <dbReference type="PROSITE" id="PS50801"/>
    </source>
</evidence>
<organism evidence="4 5">
    <name type="scientific">Adhaeribacter rhizoryzae</name>
    <dbReference type="NCBI Taxonomy" id="2607907"/>
    <lineage>
        <taxon>Bacteria</taxon>
        <taxon>Pseudomonadati</taxon>
        <taxon>Bacteroidota</taxon>
        <taxon>Cytophagia</taxon>
        <taxon>Cytophagales</taxon>
        <taxon>Hymenobacteraceae</taxon>
        <taxon>Adhaeribacter</taxon>
    </lineage>
</organism>
<dbReference type="EMBL" id="VWSF01000010">
    <property type="protein sequence ID" value="KAA5544758.1"/>
    <property type="molecule type" value="Genomic_DNA"/>
</dbReference>
<evidence type="ECO:0000256" key="1">
    <source>
        <dbReference type="ARBA" id="ARBA00009013"/>
    </source>
</evidence>
<dbReference type="InterPro" id="IPR002645">
    <property type="entry name" value="STAS_dom"/>
</dbReference>
<dbReference type="NCBIfam" id="TIGR00377">
    <property type="entry name" value="ant_ant_sig"/>
    <property type="match status" value="1"/>
</dbReference>
<dbReference type="Gene3D" id="3.30.750.24">
    <property type="entry name" value="STAS domain"/>
    <property type="match status" value="1"/>
</dbReference>
<reference evidence="4 5" key="1">
    <citation type="submission" date="2019-09" db="EMBL/GenBank/DDBJ databases">
        <title>Genome sequence and assembly of Adhaeribacter sp.</title>
        <authorList>
            <person name="Chhetri G."/>
        </authorList>
    </citation>
    <scope>NUCLEOTIDE SEQUENCE [LARGE SCALE GENOMIC DNA]</scope>
    <source>
        <strain evidence="4 5">DK36</strain>
    </source>
</reference>
<feature type="domain" description="STAS" evidence="3">
    <location>
        <begin position="1"/>
        <end position="75"/>
    </location>
</feature>